<comment type="caution">
    <text evidence="1">The sequence shown here is derived from an EMBL/GenBank/DDBJ whole genome shotgun (WGS) entry which is preliminary data.</text>
</comment>
<keyword evidence="2" id="KW-1185">Reference proteome</keyword>
<dbReference type="EMBL" id="JAWHQM010000001">
    <property type="protein sequence ID" value="KAK5624385.1"/>
    <property type="molecule type" value="Genomic_DNA"/>
</dbReference>
<reference evidence="1 2" key="1">
    <citation type="submission" date="2023-10" db="EMBL/GenBank/DDBJ databases">
        <title>Draft genome sequence of Xylaria bambusicola isolate GMP-LS, the root and basal stem rot pathogen of sugarcane in Indonesia.</title>
        <authorList>
            <person name="Selvaraj P."/>
            <person name="Muralishankar V."/>
            <person name="Muruganantham S."/>
            <person name="Sp S."/>
            <person name="Haryani S."/>
            <person name="Lau K.J.X."/>
            <person name="Naqvi N.I."/>
        </authorList>
    </citation>
    <scope>NUCLEOTIDE SEQUENCE [LARGE SCALE GENOMIC DNA]</scope>
    <source>
        <strain evidence="1">GMP-LS</strain>
    </source>
</reference>
<dbReference type="Proteomes" id="UP001305414">
    <property type="component" value="Unassembled WGS sequence"/>
</dbReference>
<dbReference type="AlphaFoldDB" id="A0AAN7U389"/>
<sequence>MCSAQIVGVIVPVGIMATLPACVDEGALLDLMKYSTLTDGWDEVVSYTLDRFNPYLQNSIRSHSSTNPIKLNVDDVALRKKYSINLQLGELDPSWKVEGGILYAVFNVPILSCGYWISAGTTTEEFENDDESEWRGITPKGFNLELKVHQEQINGRYNHGVGQVKSIARHDSKFLTFGVKTFEKERSDVVILEFGRGPQSSWFIKANPNSTLSSADEHSLAQASKKVLLGLFSTYPLGFRIIYGDQDNHIAKMRDSDPETPVAFTPESCDRGDIISIWVKIAESGDGVGNPQPVSRKASSDDKAIDQQVCLLPGTKWISIVFGRQFFLGKIIYEKLHAAINKSTATEILASESGFKFNFQYGEDDVYKGASHGVEQFDNKTYHFDIDMDGKIKIHRYEERYINSSVTYKLELSKPLKGTEIGYARKNRRRTMLEMILHVDLKDTEPVHYFEPFFANEQLLLLFFLSAATASAATLPTITKKYEMAFPASSVKDVTRSLLVSPAFDVRLIAGTYLIEKPASFESATVFIDTMLGSPKAWINDHQATSATVMEDVCHFAFTLEVDISQPMDEAPSGAEPVTTTPTGETKESATITYALTFFFSFDSPNRPISFIGTISVPATRKLPAEVQTFCGYQIPSSAYRECVLAYEGVSGWGIVKYLAAE</sequence>
<accession>A0AAN7U389</accession>
<gene>
    <name evidence="1" type="ORF">RRF57_000101</name>
</gene>
<proteinExistence type="predicted"/>
<name>A0AAN7U389_9PEZI</name>
<evidence type="ECO:0000313" key="1">
    <source>
        <dbReference type="EMBL" id="KAK5624385.1"/>
    </source>
</evidence>
<evidence type="ECO:0000313" key="2">
    <source>
        <dbReference type="Proteomes" id="UP001305414"/>
    </source>
</evidence>
<protein>
    <submittedName>
        <fullName evidence="1">Uncharacterized protein</fullName>
    </submittedName>
</protein>
<organism evidence="1 2">
    <name type="scientific">Xylaria bambusicola</name>
    <dbReference type="NCBI Taxonomy" id="326684"/>
    <lineage>
        <taxon>Eukaryota</taxon>
        <taxon>Fungi</taxon>
        <taxon>Dikarya</taxon>
        <taxon>Ascomycota</taxon>
        <taxon>Pezizomycotina</taxon>
        <taxon>Sordariomycetes</taxon>
        <taxon>Xylariomycetidae</taxon>
        <taxon>Xylariales</taxon>
        <taxon>Xylariaceae</taxon>
        <taxon>Xylaria</taxon>
    </lineage>
</organism>